<keyword evidence="1" id="KW-0597">Phosphoprotein</keyword>
<dbReference type="Gene3D" id="3.40.50.2300">
    <property type="match status" value="1"/>
</dbReference>
<reference evidence="3" key="1">
    <citation type="submission" date="2022-07" db="EMBL/GenBank/DDBJ databases">
        <title>Gramela sediminis sp. nov., isolated from deep-sea sediment of the Indian Ocean.</title>
        <authorList>
            <person name="Shi H."/>
        </authorList>
    </citation>
    <scope>NUCLEOTIDE SEQUENCE</scope>
    <source>
        <strain evidence="3">GC03-9</strain>
    </source>
</reference>
<dbReference type="PANTHER" id="PTHR45566:SF2">
    <property type="entry name" value="NARL SUBFAMILY"/>
    <property type="match status" value="1"/>
</dbReference>
<dbReference type="InterPro" id="IPR001789">
    <property type="entry name" value="Sig_transdc_resp-reg_receiver"/>
</dbReference>
<proteinExistence type="predicted"/>
<dbReference type="PROSITE" id="PS50110">
    <property type="entry name" value="RESPONSE_REGULATORY"/>
    <property type="match status" value="1"/>
</dbReference>
<dbReference type="EMBL" id="JANCNS010000003">
    <property type="protein sequence ID" value="MCP9201340.1"/>
    <property type="molecule type" value="Genomic_DNA"/>
</dbReference>
<sequence>MFNNVLIAEDQDFVNLGIREVLQNLEIEKITHSQYCDEAYLKLKRAALDNKPFDLLICDLNFKADHRNEKIESGEALASLLKKEIPDLKIIINTVEEHPSIVKRVWSSGIADAYVIKDRNGFKSLETAIKKLTINDKYLAPSIEGILSQSNVIELSDYELELLKYVSKGYSQEEIHQVFKNYKISPNSKSSIEKKLKELRELFEAKTNPHLITVLKDLQII</sequence>
<gene>
    <name evidence="3" type="ORF">MKO06_15630</name>
</gene>
<organism evidence="3 4">
    <name type="scientific">Christiangramia oceanisediminis</name>
    <dbReference type="NCBI Taxonomy" id="2920386"/>
    <lineage>
        <taxon>Bacteria</taxon>
        <taxon>Pseudomonadati</taxon>
        <taxon>Bacteroidota</taxon>
        <taxon>Flavobacteriia</taxon>
        <taxon>Flavobacteriales</taxon>
        <taxon>Flavobacteriaceae</taxon>
        <taxon>Christiangramia</taxon>
    </lineage>
</organism>
<evidence type="ECO:0000259" key="2">
    <source>
        <dbReference type="PROSITE" id="PS50110"/>
    </source>
</evidence>
<keyword evidence="4" id="KW-1185">Reference proteome</keyword>
<dbReference type="AlphaFoldDB" id="A0A9X2RDJ7"/>
<dbReference type="Proteomes" id="UP001155280">
    <property type="component" value="Unassembled WGS sequence"/>
</dbReference>
<evidence type="ECO:0000313" key="4">
    <source>
        <dbReference type="Proteomes" id="UP001155280"/>
    </source>
</evidence>
<accession>A0A9X2RDJ7</accession>
<dbReference type="PANTHER" id="PTHR45566">
    <property type="entry name" value="HTH-TYPE TRANSCRIPTIONAL REGULATOR YHJB-RELATED"/>
    <property type="match status" value="1"/>
</dbReference>
<name>A0A9X2RDJ7_9FLAO</name>
<evidence type="ECO:0000256" key="1">
    <source>
        <dbReference type="PROSITE-ProRule" id="PRU00169"/>
    </source>
</evidence>
<feature type="modified residue" description="4-aspartylphosphate" evidence="1">
    <location>
        <position position="59"/>
    </location>
</feature>
<evidence type="ECO:0000313" key="3">
    <source>
        <dbReference type="EMBL" id="MCP9201340.1"/>
    </source>
</evidence>
<dbReference type="InterPro" id="IPR051015">
    <property type="entry name" value="EvgA-like"/>
</dbReference>
<comment type="caution">
    <text evidence="3">The sequence shown here is derived from an EMBL/GenBank/DDBJ whole genome shotgun (WGS) entry which is preliminary data.</text>
</comment>
<dbReference type="RefSeq" id="WP_241552203.1">
    <property type="nucleotide sequence ID" value="NZ_JANCNS010000003.1"/>
</dbReference>
<protein>
    <submittedName>
        <fullName evidence="3">Response regulator</fullName>
    </submittedName>
</protein>
<dbReference type="SUPFAM" id="SSF52172">
    <property type="entry name" value="CheY-like"/>
    <property type="match status" value="1"/>
</dbReference>
<dbReference type="GO" id="GO:0000160">
    <property type="term" value="P:phosphorelay signal transduction system"/>
    <property type="evidence" value="ECO:0007669"/>
    <property type="project" value="InterPro"/>
</dbReference>
<feature type="domain" description="Response regulatory" evidence="2">
    <location>
        <begin position="4"/>
        <end position="132"/>
    </location>
</feature>
<dbReference type="InterPro" id="IPR011006">
    <property type="entry name" value="CheY-like_superfamily"/>
</dbReference>